<dbReference type="RefSeq" id="WP_089271616.1">
    <property type="nucleotide sequence ID" value="NZ_FZOC01000001.1"/>
</dbReference>
<feature type="binding site" evidence="6">
    <location>
        <position position="239"/>
    </location>
    <ligand>
        <name>a divalent metal cation</name>
        <dbReference type="ChEBI" id="CHEBI:60240"/>
        <label>1</label>
    </ligand>
</feature>
<dbReference type="PROSITE" id="PS00680">
    <property type="entry name" value="MAP_1"/>
    <property type="match status" value="1"/>
</dbReference>
<proteinExistence type="inferred from homology"/>
<feature type="binding site" evidence="6">
    <location>
        <position position="100"/>
    </location>
    <ligand>
        <name>a divalent metal cation</name>
        <dbReference type="ChEBI" id="CHEBI:60240"/>
        <label>1</label>
    </ligand>
</feature>
<comment type="subunit">
    <text evidence="6">Monomer.</text>
</comment>
<gene>
    <name evidence="6" type="primary">map</name>
    <name evidence="9" type="ORF">SAMN04488503_0636</name>
</gene>
<feature type="binding site" evidence="6">
    <location>
        <position position="111"/>
    </location>
    <ligand>
        <name>a divalent metal cation</name>
        <dbReference type="ChEBI" id="CHEBI:60240"/>
        <label>2</label>
        <note>catalytic</note>
    </ligand>
</feature>
<comment type="similarity">
    <text evidence="6">Belongs to the peptidase M24A family. Methionine aminopeptidase type 1 subfamily.</text>
</comment>
<evidence type="ECO:0000313" key="9">
    <source>
        <dbReference type="EMBL" id="SNR65412.1"/>
    </source>
</evidence>
<feature type="binding site" evidence="6">
    <location>
        <position position="174"/>
    </location>
    <ligand>
        <name>a divalent metal cation</name>
        <dbReference type="ChEBI" id="CHEBI:60240"/>
        <label>2</label>
        <note>catalytic</note>
    </ligand>
</feature>
<name>A0A238Y358_9BACT</name>
<dbReference type="PANTHER" id="PTHR43330:SF27">
    <property type="entry name" value="METHIONINE AMINOPEPTIDASE"/>
    <property type="match status" value="1"/>
</dbReference>
<comment type="cofactor">
    <cofactor evidence="6">
        <name>Co(2+)</name>
        <dbReference type="ChEBI" id="CHEBI:48828"/>
    </cofactor>
    <cofactor evidence="6">
        <name>Zn(2+)</name>
        <dbReference type="ChEBI" id="CHEBI:29105"/>
    </cofactor>
    <cofactor evidence="6">
        <name>Mn(2+)</name>
        <dbReference type="ChEBI" id="CHEBI:29035"/>
    </cofactor>
    <cofactor evidence="6">
        <name>Fe(2+)</name>
        <dbReference type="ChEBI" id="CHEBI:29033"/>
    </cofactor>
    <text evidence="6">Binds 2 divalent metal cations per subunit. Has a high-affinity and a low affinity metal-binding site. The true nature of the physiological cofactor is under debate. The enzyme is active with cobalt, zinc, manganese or divalent iron ions. Most likely, methionine aminopeptidases function as mononuclear Fe(2+)-metalloproteases under physiological conditions, and the catalytically relevant metal-binding site has been assigned to the histidine-containing high-affinity site.</text>
</comment>
<dbReference type="PRINTS" id="PR00599">
    <property type="entry name" value="MAPEPTIDASE"/>
</dbReference>
<evidence type="ECO:0000256" key="3">
    <source>
        <dbReference type="ARBA" id="ARBA00022670"/>
    </source>
</evidence>
<comment type="function">
    <text evidence="1 6">Removes the N-terminal methionine from nascent proteins. The N-terminal methionine is often cleaved when the second residue in the primary sequence is small and uncharged (Met-Ala-, Cys, Gly, Pro, Ser, Thr, or Val). Requires deformylation of the N(alpha)-formylated initiator methionine before it can be hydrolyzed.</text>
</comment>
<keyword evidence="2 6" id="KW-0031">Aminopeptidase</keyword>
<comment type="catalytic activity">
    <reaction evidence="6 7">
        <text>Release of N-terminal amino acids, preferentially methionine, from peptides and arylamides.</text>
        <dbReference type="EC" id="3.4.11.18"/>
    </reaction>
</comment>
<protein>
    <recommendedName>
        <fullName evidence="6 7">Methionine aminopeptidase</fullName>
        <shortName evidence="6">MAP</shortName>
        <shortName evidence="6">MetAP</shortName>
        <ecNumber evidence="6 7">3.4.11.18</ecNumber>
    </recommendedName>
    <alternativeName>
        <fullName evidence="6">Peptidase M</fullName>
    </alternativeName>
</protein>
<organism evidence="9 10">
    <name type="scientific">Humidesulfovibrio mexicanus</name>
    <dbReference type="NCBI Taxonomy" id="147047"/>
    <lineage>
        <taxon>Bacteria</taxon>
        <taxon>Pseudomonadati</taxon>
        <taxon>Thermodesulfobacteriota</taxon>
        <taxon>Desulfovibrionia</taxon>
        <taxon>Desulfovibrionales</taxon>
        <taxon>Desulfovibrionaceae</taxon>
        <taxon>Humidesulfovibrio</taxon>
    </lineage>
</organism>
<keyword evidence="5 6" id="KW-0378">Hydrolase</keyword>
<keyword evidence="10" id="KW-1185">Reference proteome</keyword>
<dbReference type="CDD" id="cd01086">
    <property type="entry name" value="MetAP1"/>
    <property type="match status" value="1"/>
</dbReference>
<dbReference type="EC" id="3.4.11.18" evidence="6 7"/>
<reference evidence="9 10" key="1">
    <citation type="submission" date="2017-06" db="EMBL/GenBank/DDBJ databases">
        <authorList>
            <person name="Kim H.J."/>
            <person name="Triplett B.A."/>
        </authorList>
    </citation>
    <scope>NUCLEOTIDE SEQUENCE [LARGE SCALE GENOMIC DNA]</scope>
    <source>
        <strain evidence="9 10">DSM 13116</strain>
    </source>
</reference>
<dbReference type="Gene3D" id="3.90.230.10">
    <property type="entry name" value="Creatinase/methionine aminopeptidase superfamily"/>
    <property type="match status" value="1"/>
</dbReference>
<dbReference type="SUPFAM" id="SSF55920">
    <property type="entry name" value="Creatinase/aminopeptidase"/>
    <property type="match status" value="1"/>
</dbReference>
<dbReference type="GO" id="GO:0005829">
    <property type="term" value="C:cytosol"/>
    <property type="evidence" value="ECO:0007669"/>
    <property type="project" value="TreeGrafter"/>
</dbReference>
<evidence type="ECO:0000256" key="2">
    <source>
        <dbReference type="ARBA" id="ARBA00022438"/>
    </source>
</evidence>
<evidence type="ECO:0000256" key="4">
    <source>
        <dbReference type="ARBA" id="ARBA00022723"/>
    </source>
</evidence>
<evidence type="ECO:0000256" key="1">
    <source>
        <dbReference type="ARBA" id="ARBA00002521"/>
    </source>
</evidence>
<keyword evidence="3 6" id="KW-0645">Protease</keyword>
<feature type="binding site" evidence="6">
    <location>
        <position position="181"/>
    </location>
    <ligand>
        <name>substrate</name>
    </ligand>
</feature>
<dbReference type="InterPro" id="IPR001714">
    <property type="entry name" value="Pept_M24_MAP"/>
</dbReference>
<feature type="domain" description="Peptidase M24" evidence="8">
    <location>
        <begin position="17"/>
        <end position="245"/>
    </location>
</feature>
<dbReference type="GO" id="GO:0046872">
    <property type="term" value="F:metal ion binding"/>
    <property type="evidence" value="ECO:0007669"/>
    <property type="project" value="UniProtKB-UniRule"/>
</dbReference>
<dbReference type="GO" id="GO:0006508">
    <property type="term" value="P:proteolysis"/>
    <property type="evidence" value="ECO:0007669"/>
    <property type="project" value="UniProtKB-KW"/>
</dbReference>
<dbReference type="InterPro" id="IPR000994">
    <property type="entry name" value="Pept_M24"/>
</dbReference>
<dbReference type="InterPro" id="IPR002467">
    <property type="entry name" value="Pept_M24A_MAP1"/>
</dbReference>
<dbReference type="HAMAP" id="MF_01974">
    <property type="entry name" value="MetAP_1"/>
    <property type="match status" value="1"/>
</dbReference>
<dbReference type="Proteomes" id="UP000198324">
    <property type="component" value="Unassembled WGS sequence"/>
</dbReference>
<feature type="binding site" evidence="6">
    <location>
        <position position="208"/>
    </location>
    <ligand>
        <name>a divalent metal cation</name>
        <dbReference type="ChEBI" id="CHEBI:60240"/>
        <label>2</label>
        <note>catalytic</note>
    </ligand>
</feature>
<sequence length="256" mass="27993">MKKARGIFLKNEKELGLMREAGRIVSVILDEIGKAVKPGVPTMLFEDIARRMCDEFKVKPAFLGYLGFPFAICCSVNEEIVHGFPSKDRILKEGDIVSIDMGVVFQGFHGDSARTFPVGVVSPVAQRLMDVTRESLELGIAQVRSGANLYDVSAAIQQHCEKAGFGVVRRFVGHGIGVKLHEKPEIPNFVPSGLSGVTLKPGMCLAIEPMITEGSYDVDILEDRWTAVTKDRKLAAHFEHTVAVTHDGPVLMTVSD</sequence>
<feature type="binding site" evidence="6">
    <location>
        <position position="239"/>
    </location>
    <ligand>
        <name>a divalent metal cation</name>
        <dbReference type="ChEBI" id="CHEBI:60240"/>
        <label>2</label>
        <note>catalytic</note>
    </ligand>
</feature>
<dbReference type="NCBIfam" id="TIGR00500">
    <property type="entry name" value="met_pdase_I"/>
    <property type="match status" value="1"/>
</dbReference>
<dbReference type="EMBL" id="FZOC01000001">
    <property type="protein sequence ID" value="SNR65412.1"/>
    <property type="molecule type" value="Genomic_DNA"/>
</dbReference>
<dbReference type="OrthoDB" id="9802055at2"/>
<dbReference type="Pfam" id="PF00557">
    <property type="entry name" value="Peptidase_M24"/>
    <property type="match status" value="1"/>
</dbReference>
<evidence type="ECO:0000256" key="7">
    <source>
        <dbReference type="RuleBase" id="RU003653"/>
    </source>
</evidence>
<feature type="binding site" evidence="6">
    <location>
        <position position="82"/>
    </location>
    <ligand>
        <name>substrate</name>
    </ligand>
</feature>
<dbReference type="GO" id="GO:0004239">
    <property type="term" value="F:initiator methionyl aminopeptidase activity"/>
    <property type="evidence" value="ECO:0007669"/>
    <property type="project" value="UniProtKB-UniRule"/>
</dbReference>
<dbReference type="AlphaFoldDB" id="A0A238Y358"/>
<feature type="binding site" evidence="6">
    <location>
        <position position="111"/>
    </location>
    <ligand>
        <name>a divalent metal cation</name>
        <dbReference type="ChEBI" id="CHEBI:60240"/>
        <label>1</label>
    </ligand>
</feature>
<evidence type="ECO:0000259" key="8">
    <source>
        <dbReference type="Pfam" id="PF00557"/>
    </source>
</evidence>
<evidence type="ECO:0000313" key="10">
    <source>
        <dbReference type="Proteomes" id="UP000198324"/>
    </source>
</evidence>
<evidence type="ECO:0000256" key="6">
    <source>
        <dbReference type="HAMAP-Rule" id="MF_01974"/>
    </source>
</evidence>
<dbReference type="PANTHER" id="PTHR43330">
    <property type="entry name" value="METHIONINE AMINOPEPTIDASE"/>
    <property type="match status" value="1"/>
</dbReference>
<dbReference type="GO" id="GO:0070006">
    <property type="term" value="F:metalloaminopeptidase activity"/>
    <property type="evidence" value="ECO:0007669"/>
    <property type="project" value="UniProtKB-UniRule"/>
</dbReference>
<evidence type="ECO:0000256" key="5">
    <source>
        <dbReference type="ARBA" id="ARBA00022801"/>
    </source>
</evidence>
<accession>A0A238Y358</accession>
<keyword evidence="4 6" id="KW-0479">Metal-binding</keyword>
<dbReference type="InterPro" id="IPR036005">
    <property type="entry name" value="Creatinase/aminopeptidase-like"/>
</dbReference>